<gene>
    <name evidence="3" type="ORF">A4R35_13025</name>
</gene>
<sequence length="187" mass="20456">MQGTNLQGMRVAILATDYFEQVELSEPKKALEEAGARTAIVAPKAGQIQGVNHVEKGDSFPVDLTLQQANPDEFDAVLLPGGALNADALRVQREAQEFVRRIDAAGKPIAVICHGPWLLVSAGLVRGRTLTSYHTIQDDIRNAGGNWVDQEVVRDRNWVSSRSPRDLPAFNRAMIELFAQSRVSARG</sequence>
<dbReference type="AlphaFoldDB" id="A0A328VLH8"/>
<keyword evidence="3" id="KW-0378">Hydrolase</keyword>
<dbReference type="Pfam" id="PF01965">
    <property type="entry name" value="DJ-1_PfpI"/>
    <property type="match status" value="1"/>
</dbReference>
<proteinExistence type="inferred from homology"/>
<dbReference type="InterPro" id="IPR006286">
    <property type="entry name" value="C56_PfpI-like"/>
</dbReference>
<dbReference type="SUPFAM" id="SSF52317">
    <property type="entry name" value="Class I glutamine amidotransferase-like"/>
    <property type="match status" value="1"/>
</dbReference>
<comment type="caution">
    <text evidence="3">The sequence shown here is derived from an EMBL/GenBank/DDBJ whole genome shotgun (WGS) entry which is preliminary data.</text>
</comment>
<dbReference type="CDD" id="cd03134">
    <property type="entry name" value="GATase1_PfpI_like"/>
    <property type="match status" value="1"/>
</dbReference>
<accession>A0A328VLH8</accession>
<comment type="similarity">
    <text evidence="1">Belongs to the peptidase C56 family.</text>
</comment>
<evidence type="ECO:0000313" key="4">
    <source>
        <dbReference type="Proteomes" id="UP000248706"/>
    </source>
</evidence>
<evidence type="ECO:0000259" key="2">
    <source>
        <dbReference type="Pfam" id="PF01965"/>
    </source>
</evidence>
<dbReference type="InterPro" id="IPR029062">
    <property type="entry name" value="Class_I_gatase-like"/>
</dbReference>
<dbReference type="EMBL" id="MCIF01000002">
    <property type="protein sequence ID" value="RAQ96463.1"/>
    <property type="molecule type" value="Genomic_DNA"/>
</dbReference>
<protein>
    <submittedName>
        <fullName evidence="3">Protease</fullName>
    </submittedName>
</protein>
<reference evidence="3 4" key="1">
    <citation type="submission" date="2016-08" db="EMBL/GenBank/DDBJ databases">
        <title>Analysis of Carbohydrate Active Enzymes in Thermogemmatispora T81 Reveals Carbohydrate Degradation Ability.</title>
        <authorList>
            <person name="Tomazini A."/>
            <person name="Lal S."/>
            <person name="Stott M."/>
            <person name="Henrissat B."/>
            <person name="Polikarpov I."/>
            <person name="Sparling R."/>
            <person name="Levin D.B."/>
        </authorList>
    </citation>
    <scope>NUCLEOTIDE SEQUENCE [LARGE SCALE GENOMIC DNA]</scope>
    <source>
        <strain evidence="3 4">T81</strain>
    </source>
</reference>
<dbReference type="PROSITE" id="PS51276">
    <property type="entry name" value="PEPTIDASE_C56_PFPI"/>
    <property type="match status" value="1"/>
</dbReference>
<keyword evidence="4" id="KW-1185">Reference proteome</keyword>
<dbReference type="Proteomes" id="UP000248706">
    <property type="component" value="Unassembled WGS sequence"/>
</dbReference>
<dbReference type="PANTHER" id="PTHR42733">
    <property type="entry name" value="DJ-1 PROTEIN"/>
    <property type="match status" value="1"/>
</dbReference>
<dbReference type="GO" id="GO:0006508">
    <property type="term" value="P:proteolysis"/>
    <property type="evidence" value="ECO:0007669"/>
    <property type="project" value="UniProtKB-KW"/>
</dbReference>
<dbReference type="RefSeq" id="WP_112430056.1">
    <property type="nucleotide sequence ID" value="NZ_MCIF01000002.1"/>
</dbReference>
<dbReference type="NCBIfam" id="TIGR01382">
    <property type="entry name" value="PfpI"/>
    <property type="match status" value="1"/>
</dbReference>
<evidence type="ECO:0000256" key="1">
    <source>
        <dbReference type="ARBA" id="ARBA00008542"/>
    </source>
</evidence>
<dbReference type="GO" id="GO:0008233">
    <property type="term" value="F:peptidase activity"/>
    <property type="evidence" value="ECO:0007669"/>
    <property type="project" value="UniProtKB-KW"/>
</dbReference>
<dbReference type="InterPro" id="IPR002818">
    <property type="entry name" value="DJ-1/PfpI"/>
</dbReference>
<evidence type="ECO:0000313" key="3">
    <source>
        <dbReference type="EMBL" id="RAQ96463.1"/>
    </source>
</evidence>
<dbReference type="Gene3D" id="3.40.50.880">
    <property type="match status" value="1"/>
</dbReference>
<dbReference type="OrthoDB" id="9792284at2"/>
<organism evidence="3 4">
    <name type="scientific">Thermogemmatispora tikiterensis</name>
    <dbReference type="NCBI Taxonomy" id="1825093"/>
    <lineage>
        <taxon>Bacteria</taxon>
        <taxon>Bacillati</taxon>
        <taxon>Chloroflexota</taxon>
        <taxon>Ktedonobacteria</taxon>
        <taxon>Thermogemmatisporales</taxon>
        <taxon>Thermogemmatisporaceae</taxon>
        <taxon>Thermogemmatispora</taxon>
    </lineage>
</organism>
<name>A0A328VLH8_9CHLR</name>
<feature type="domain" description="DJ-1/PfpI" evidence="2">
    <location>
        <begin position="9"/>
        <end position="176"/>
    </location>
</feature>
<dbReference type="PANTHER" id="PTHR42733:SF12">
    <property type="entry name" value="PROTEINASE"/>
    <property type="match status" value="1"/>
</dbReference>
<keyword evidence="3" id="KW-0645">Protease</keyword>